<name>A0A7W6LWU6_9SPHN</name>
<feature type="region of interest" description="Disordered" evidence="1">
    <location>
        <begin position="275"/>
        <end position="320"/>
    </location>
</feature>
<gene>
    <name evidence="2" type="ORF">GGQ90_005675</name>
</gene>
<organism evidence="2 3">
    <name type="scientific">Sphingobium scionense</name>
    <dbReference type="NCBI Taxonomy" id="1404341"/>
    <lineage>
        <taxon>Bacteria</taxon>
        <taxon>Pseudomonadati</taxon>
        <taxon>Pseudomonadota</taxon>
        <taxon>Alphaproteobacteria</taxon>
        <taxon>Sphingomonadales</taxon>
        <taxon>Sphingomonadaceae</taxon>
        <taxon>Sphingobium</taxon>
    </lineage>
</organism>
<dbReference type="InterPro" id="IPR018777">
    <property type="entry name" value="Replication_initiator_prot_A"/>
</dbReference>
<comment type="caution">
    <text evidence="2">The sequence shown here is derived from an EMBL/GenBank/DDBJ whole genome shotgun (WGS) entry which is preliminary data.</text>
</comment>
<evidence type="ECO:0000256" key="1">
    <source>
        <dbReference type="SAM" id="MobiDB-lite"/>
    </source>
</evidence>
<evidence type="ECO:0000313" key="3">
    <source>
        <dbReference type="Proteomes" id="UP000590524"/>
    </source>
</evidence>
<evidence type="ECO:0000313" key="2">
    <source>
        <dbReference type="EMBL" id="MBB4151861.1"/>
    </source>
</evidence>
<feature type="compositionally biased region" description="Basic and acidic residues" evidence="1">
    <location>
        <begin position="275"/>
        <end position="292"/>
    </location>
</feature>
<dbReference type="AlphaFoldDB" id="A0A7W6LWU6"/>
<accession>A0A7W6LWU6</accession>
<reference evidence="2 3" key="1">
    <citation type="submission" date="2020-08" db="EMBL/GenBank/DDBJ databases">
        <title>Genomic Encyclopedia of Type Strains, Phase IV (KMG-IV): sequencing the most valuable type-strain genomes for metagenomic binning, comparative biology and taxonomic classification.</title>
        <authorList>
            <person name="Goeker M."/>
        </authorList>
    </citation>
    <scope>NUCLEOTIDE SEQUENCE [LARGE SCALE GENOMIC DNA]</scope>
    <source>
        <strain evidence="2 3">DSM 19371</strain>
    </source>
</reference>
<protein>
    <submittedName>
        <fullName evidence="2">Plasmid replication initiation protein</fullName>
    </submittedName>
</protein>
<sequence>MRFTDAAGHEMQQDHREDGQVDLFLPQLTALPLRDQRETMERPFFSLSKRKRLKPIDYVSPDRKITVHVSANSEYGLATIYDLDILIYCASVLIEHKRRGANDIPQTLHVVPYDMLKTLKREVGGRAYDLLGNALDRLQSTTVKTNIRSGDAVETTFSWIDSHSQLKDRSGNVRGMRITLAKWFYDGVLMDGGVLAIDPAYFSLTGGRERWLYRVARKHAGGAGSDGFAISMPTLFEKSGAEGDYRRFKFEMTKIARENDLPGYSLDIEQRDDAEPLLRMTRRDREPSEEGKPSPALAQTSPAAVKEKAPEEPSISFPSSGHISHSAFGAIARANLPSPQRDHGLVGDDFRNFLRQREIAFNAKNITQIFASFCAKQRPVN</sequence>
<dbReference type="EMBL" id="JACIEU010000054">
    <property type="protein sequence ID" value="MBB4151861.1"/>
    <property type="molecule type" value="Genomic_DNA"/>
</dbReference>
<keyword evidence="3" id="KW-1185">Reference proteome</keyword>
<proteinExistence type="predicted"/>
<dbReference type="Proteomes" id="UP000590524">
    <property type="component" value="Unassembled WGS sequence"/>
</dbReference>
<dbReference type="Pfam" id="PF10134">
    <property type="entry name" value="RPA"/>
    <property type="match status" value="1"/>
</dbReference>